<dbReference type="PANTHER" id="PTHR46268:SF6">
    <property type="entry name" value="UNIVERSAL STRESS PROTEIN UP12"/>
    <property type="match status" value="1"/>
</dbReference>
<evidence type="ECO:0000256" key="1">
    <source>
        <dbReference type="ARBA" id="ARBA00008791"/>
    </source>
</evidence>
<evidence type="ECO:0000259" key="2">
    <source>
        <dbReference type="Pfam" id="PF00582"/>
    </source>
</evidence>
<dbReference type="Proteomes" id="UP000094463">
    <property type="component" value="Chromosome"/>
</dbReference>
<dbReference type="PANTHER" id="PTHR46268">
    <property type="entry name" value="STRESS RESPONSE PROTEIN NHAX"/>
    <property type="match status" value="1"/>
</dbReference>
<feature type="domain" description="UspA" evidence="2">
    <location>
        <begin position="1"/>
        <end position="141"/>
    </location>
</feature>
<dbReference type="AlphaFoldDB" id="A0A1D7QYT8"/>
<gene>
    <name evidence="3" type="primary">yxiE-2</name>
    <name evidence="3" type="ORF">BBEV_2842</name>
</gene>
<dbReference type="EMBL" id="CP012502">
    <property type="protein sequence ID" value="AOM84167.1"/>
    <property type="molecule type" value="Genomic_DNA"/>
</dbReference>
<dbReference type="RefSeq" id="WP_069366071.1">
    <property type="nucleotide sequence ID" value="NZ_CP012502.1"/>
</dbReference>
<comment type="similarity">
    <text evidence="1">Belongs to the universal stress protein A family.</text>
</comment>
<evidence type="ECO:0000313" key="4">
    <source>
        <dbReference type="Proteomes" id="UP000094463"/>
    </source>
</evidence>
<organism evidence="3 4">
    <name type="scientific">Salisediminibacterium beveridgei</name>
    <dbReference type="NCBI Taxonomy" id="632773"/>
    <lineage>
        <taxon>Bacteria</taxon>
        <taxon>Bacillati</taxon>
        <taxon>Bacillota</taxon>
        <taxon>Bacilli</taxon>
        <taxon>Bacillales</taxon>
        <taxon>Bacillaceae</taxon>
        <taxon>Salisediminibacterium</taxon>
    </lineage>
</organism>
<dbReference type="InterPro" id="IPR014729">
    <property type="entry name" value="Rossmann-like_a/b/a_fold"/>
</dbReference>
<dbReference type="InterPro" id="IPR006016">
    <property type="entry name" value="UspA"/>
</dbReference>
<dbReference type="KEGG" id="bbev:BBEV_2842"/>
<dbReference type="STRING" id="632773.BBEV_2842"/>
<dbReference type="OrthoDB" id="9777884at2"/>
<dbReference type="CDD" id="cd00293">
    <property type="entry name" value="USP-like"/>
    <property type="match status" value="1"/>
</dbReference>
<dbReference type="PATRIC" id="fig|632773.3.peg.2975"/>
<reference evidence="3 4" key="1">
    <citation type="submission" date="2015-08" db="EMBL/GenBank/DDBJ databases">
        <title>The complete genome sequence of Bacillus beveridgei MLTeJB.</title>
        <authorList>
            <person name="Hanson T.E."/>
            <person name="Mesa C."/>
            <person name="Basesman S.M."/>
            <person name="Oremland R.S."/>
        </authorList>
    </citation>
    <scope>NUCLEOTIDE SEQUENCE [LARGE SCALE GENOMIC DNA]</scope>
    <source>
        <strain evidence="3 4">MLTeJB</strain>
    </source>
</reference>
<dbReference type="InterPro" id="IPR006015">
    <property type="entry name" value="Universal_stress_UspA"/>
</dbReference>
<sequence>MFSKIILAADGSDHSVRAAKKALELARISESPAIELLHVVSGSTSKTDVLHHGDSDSATRKRLKELEPIVNMIEAENIPVSIEMITASSNVAESIIKHVNDVHPDVLVLGSRGLSSVQTMVLGSVSHKVMKYVKAPVMMVK</sequence>
<name>A0A1D7QYT8_9BACI</name>
<protein>
    <submittedName>
        <fullName evidence="3">Universal stress protein family</fullName>
    </submittedName>
</protein>
<keyword evidence="4" id="KW-1185">Reference proteome</keyword>
<dbReference type="Gene3D" id="3.40.50.620">
    <property type="entry name" value="HUPs"/>
    <property type="match status" value="1"/>
</dbReference>
<dbReference type="Pfam" id="PF00582">
    <property type="entry name" value="Usp"/>
    <property type="match status" value="1"/>
</dbReference>
<dbReference type="PRINTS" id="PR01438">
    <property type="entry name" value="UNVRSLSTRESS"/>
</dbReference>
<accession>A0A1D7QYT8</accession>
<evidence type="ECO:0000313" key="3">
    <source>
        <dbReference type="EMBL" id="AOM84167.1"/>
    </source>
</evidence>
<proteinExistence type="inferred from homology"/>
<dbReference type="SUPFAM" id="SSF52402">
    <property type="entry name" value="Adenine nucleotide alpha hydrolases-like"/>
    <property type="match status" value="1"/>
</dbReference>